<name>A0A1K0G6Z7_9BASI</name>
<gene>
    <name evidence="4" type="ORF">UBRO2_00291</name>
    <name evidence="3" type="ORF">UBRO_05435</name>
</gene>
<dbReference type="EMBL" id="ULHB01000003">
    <property type="protein sequence ID" value="SYW74881.1"/>
    <property type="molecule type" value="Genomic_DNA"/>
</dbReference>
<dbReference type="EMBL" id="LT558126">
    <property type="protein sequence ID" value="SAM83413.1"/>
    <property type="molecule type" value="Genomic_DNA"/>
</dbReference>
<reference evidence="5" key="2">
    <citation type="submission" date="2016-04" db="EMBL/GenBank/DDBJ databases">
        <authorList>
            <person name="Guldener U."/>
            <person name="Guldener U."/>
        </authorList>
    </citation>
    <scope>NUCLEOTIDE SEQUENCE [LARGE SCALE GENOMIC DNA]</scope>
    <source>
        <strain evidence="5">UB2112</strain>
    </source>
</reference>
<dbReference type="SUPFAM" id="SSF81383">
    <property type="entry name" value="F-box domain"/>
    <property type="match status" value="1"/>
</dbReference>
<keyword evidence="6" id="KW-1185">Reference proteome</keyword>
<reference evidence="3" key="1">
    <citation type="submission" date="2016-04" db="EMBL/GenBank/DDBJ databases">
        <authorList>
            <person name="Evans L.H."/>
            <person name="Alamgir A."/>
            <person name="Owens N."/>
            <person name="Weber N.D."/>
            <person name="Virtaneva K."/>
            <person name="Barbian K."/>
            <person name="Babar A."/>
            <person name="Rosenke K."/>
        </authorList>
    </citation>
    <scope>NUCLEOTIDE SEQUENCE</scope>
    <source>
        <strain evidence="3">UB2112</strain>
    </source>
</reference>
<evidence type="ECO:0000313" key="5">
    <source>
        <dbReference type="Proteomes" id="UP000179920"/>
    </source>
</evidence>
<dbReference type="AlphaFoldDB" id="A0A1K0G6Z7"/>
<reference evidence="4" key="3">
    <citation type="submission" date="2018-08" db="EMBL/GenBank/DDBJ databases">
        <authorList>
            <person name="Guldener U."/>
        </authorList>
    </citation>
    <scope>NUCLEOTIDE SEQUENCE</scope>
    <source>
        <strain evidence="4">UB2</strain>
    </source>
</reference>
<sequence length="523" mass="56385">MLGDLPLELQAYILVFLPAKALVRTLSLTNHHFHNLVEAHIQRYCLRYLGLGCHSANEDGAAVLEFEAQRPIDTVTAKHTLQFSHFAPVTPCIHAQRPPLSSAAVFEFAQGSSSRVATDAERLRGGRSSGRGRRSSVSIGPERTRMGAGPYIATPFKPYLPSLAQNDQHRATQAFVSSSLDLEERVPRRPGLSRNPSSSSSIRSRSRSRPSSTASTSRARAIAQEIANAPYPFLRQNLEAAHLHSLHPNASPGPSTRSHANVSTTQQSLEEPLDAYDWAGPPGIRAAPTGLGAGSSARLPRRAADKPACYAFQLEPLDSFESLILTLTARRSIPDVNATIGAILRGEDASGHRLRYSKVLAEGLDRVFREWFKPQPSSNSASSSQEPELKTLEFDNTSCTLNIQPHASSRAHVAHPALSSSSHDYLSGPPLSAQYANLASNGRVELTFHCEHITINAARLLATLERLEHDVLANQARSGLAMSRLPRIVENVSSMGAGGFPVAAATVNASVGYFMITQPGSAA</sequence>
<evidence type="ECO:0000259" key="2">
    <source>
        <dbReference type="PROSITE" id="PS50181"/>
    </source>
</evidence>
<feature type="domain" description="F-box" evidence="2">
    <location>
        <begin position="1"/>
        <end position="49"/>
    </location>
</feature>
<organism evidence="3 5">
    <name type="scientific">Ustilago bromivora</name>
    <dbReference type="NCBI Taxonomy" id="307758"/>
    <lineage>
        <taxon>Eukaryota</taxon>
        <taxon>Fungi</taxon>
        <taxon>Dikarya</taxon>
        <taxon>Basidiomycota</taxon>
        <taxon>Ustilaginomycotina</taxon>
        <taxon>Ustilaginomycetes</taxon>
        <taxon>Ustilaginales</taxon>
        <taxon>Ustilaginaceae</taxon>
        <taxon>Ustilago</taxon>
    </lineage>
</organism>
<evidence type="ECO:0000256" key="1">
    <source>
        <dbReference type="SAM" id="MobiDB-lite"/>
    </source>
</evidence>
<evidence type="ECO:0000313" key="4">
    <source>
        <dbReference type="EMBL" id="SYW74881.1"/>
    </source>
</evidence>
<feature type="region of interest" description="Disordered" evidence="1">
    <location>
        <begin position="245"/>
        <end position="268"/>
    </location>
</feature>
<protein>
    <recommendedName>
        <fullName evidence="2">F-box domain-containing protein</fullName>
    </recommendedName>
</protein>
<feature type="region of interest" description="Disordered" evidence="1">
    <location>
        <begin position="117"/>
        <end position="150"/>
    </location>
</feature>
<dbReference type="Proteomes" id="UP000179920">
    <property type="component" value="Chromosome X"/>
</dbReference>
<proteinExistence type="predicted"/>
<evidence type="ECO:0000313" key="6">
    <source>
        <dbReference type="Proteomes" id="UP000658997"/>
    </source>
</evidence>
<dbReference type="PROSITE" id="PS50181">
    <property type="entry name" value="FBOX"/>
    <property type="match status" value="1"/>
</dbReference>
<dbReference type="InterPro" id="IPR036047">
    <property type="entry name" value="F-box-like_dom_sf"/>
</dbReference>
<dbReference type="OrthoDB" id="3364425at2759"/>
<dbReference type="Proteomes" id="UP000658997">
    <property type="component" value="Unassembled WGS sequence"/>
</dbReference>
<accession>A0A1K0G6Z7</accession>
<feature type="region of interest" description="Disordered" evidence="1">
    <location>
        <begin position="181"/>
        <end position="219"/>
    </location>
</feature>
<feature type="compositionally biased region" description="Polar residues" evidence="1">
    <location>
        <begin position="252"/>
        <end position="268"/>
    </location>
</feature>
<dbReference type="InterPro" id="IPR001810">
    <property type="entry name" value="F-box_dom"/>
</dbReference>
<feature type="compositionally biased region" description="Low complexity" evidence="1">
    <location>
        <begin position="193"/>
        <end position="219"/>
    </location>
</feature>
<evidence type="ECO:0000313" key="3">
    <source>
        <dbReference type="EMBL" id="SAM83413.1"/>
    </source>
</evidence>